<dbReference type="AlphaFoldDB" id="F9ZXV1"/>
<dbReference type="InterPro" id="IPR013785">
    <property type="entry name" value="Aldolase_TIM"/>
</dbReference>
<dbReference type="FunFam" id="3.20.20.70:FF:000059">
    <property type="entry name" value="N-ethylmaleimide reductase, FMN-linked"/>
    <property type="match status" value="1"/>
</dbReference>
<evidence type="ECO:0000259" key="4">
    <source>
        <dbReference type="Pfam" id="PF00724"/>
    </source>
</evidence>
<comment type="cofactor">
    <cofactor evidence="1">
        <name>FMN</name>
        <dbReference type="ChEBI" id="CHEBI:58210"/>
    </cofactor>
</comment>
<dbReference type="eggNOG" id="COG1902">
    <property type="taxonomic scope" value="Bacteria"/>
</dbReference>
<gene>
    <name evidence="5" type="ordered locus">Metme_0078</name>
</gene>
<dbReference type="SUPFAM" id="SSF51395">
    <property type="entry name" value="FMN-linked oxidoreductases"/>
    <property type="match status" value="1"/>
</dbReference>
<protein>
    <submittedName>
        <fullName evidence="5">12-oxophytodienoate reductase</fullName>
    </submittedName>
</protein>
<dbReference type="RefSeq" id="WP_013816803.1">
    <property type="nucleotide sequence ID" value="NC_015572.1"/>
</dbReference>
<dbReference type="Pfam" id="PF00724">
    <property type="entry name" value="Oxidored_FMN"/>
    <property type="match status" value="1"/>
</dbReference>
<evidence type="ECO:0000256" key="2">
    <source>
        <dbReference type="ARBA" id="ARBA00005979"/>
    </source>
</evidence>
<reference key="2">
    <citation type="submission" date="2011-05" db="EMBL/GenBank/DDBJ databases">
        <title>Complete genome sequence of the aerobic marine methanotroph Methylomonas methanica MC09.</title>
        <authorList>
            <person name="Boden R."/>
            <person name="Cunliffe M."/>
            <person name="Scanlan J."/>
            <person name="Moussard H."/>
            <person name="Kits K.D."/>
            <person name="Klotz M."/>
            <person name="Jetten M."/>
            <person name="Vuilleumier S."/>
            <person name="Han J."/>
            <person name="Peters L."/>
            <person name="Mikhailova N."/>
            <person name="Teshima H."/>
            <person name="Tapia R."/>
            <person name="Kyrpides N."/>
            <person name="Ivanova N."/>
            <person name="Pagani I."/>
            <person name="Cheng J.-F."/>
            <person name="Goodwin L."/>
            <person name="Han C."/>
            <person name="Hauser L."/>
            <person name="Land M."/>
            <person name="Lapidus A."/>
            <person name="Lucas S."/>
            <person name="Pitluck S."/>
            <person name="Woyke T."/>
            <person name="Stein L.Y."/>
            <person name="Murrell C."/>
        </authorList>
    </citation>
    <scope>NUCLEOTIDE SEQUENCE</scope>
    <source>
        <strain>MC09</strain>
    </source>
</reference>
<accession>F9ZXV1</accession>
<dbReference type="EMBL" id="CP002738">
    <property type="protein sequence ID" value="AEF98530.1"/>
    <property type="molecule type" value="Genomic_DNA"/>
</dbReference>
<reference evidence="5 6" key="1">
    <citation type="journal article" date="2011" name="J. Bacteriol.">
        <title>Complete Genome Sequence of the Aerobic Marine Methanotroph Methylomonas methanica MC09.</title>
        <authorList>
            <person name="Boden R."/>
            <person name="Cunliffe M."/>
            <person name="Scanlan J."/>
            <person name="Moussard H."/>
            <person name="Kits K.D."/>
            <person name="Klotz M.G."/>
            <person name="Jetten M.S."/>
            <person name="Vuilleumier S."/>
            <person name="Han J."/>
            <person name="Peters L."/>
            <person name="Mikhailova N."/>
            <person name="Teshima H."/>
            <person name="Tapia R."/>
            <person name="Kyrpides N."/>
            <person name="Ivanova N."/>
            <person name="Pagani I."/>
            <person name="Cheng J.F."/>
            <person name="Goodwin L."/>
            <person name="Han C."/>
            <person name="Hauser L."/>
            <person name="Land M.L."/>
            <person name="Lapidus A."/>
            <person name="Lucas S."/>
            <person name="Pitluck S."/>
            <person name="Woyke T."/>
            <person name="Stein L."/>
            <person name="Murrell J.C."/>
        </authorList>
    </citation>
    <scope>NUCLEOTIDE SEQUENCE [LARGE SCALE GENOMIC DNA]</scope>
    <source>
        <strain evidence="5 6">MC09</strain>
    </source>
</reference>
<dbReference type="Gene3D" id="3.20.20.70">
    <property type="entry name" value="Aldolase class I"/>
    <property type="match status" value="1"/>
</dbReference>
<dbReference type="OrthoDB" id="8523426at2"/>
<evidence type="ECO:0000256" key="1">
    <source>
        <dbReference type="ARBA" id="ARBA00001917"/>
    </source>
</evidence>
<evidence type="ECO:0000313" key="6">
    <source>
        <dbReference type="Proteomes" id="UP000008888"/>
    </source>
</evidence>
<dbReference type="InterPro" id="IPR001155">
    <property type="entry name" value="OxRdtase_FMN_N"/>
</dbReference>
<proteinExistence type="inferred from homology"/>
<organism evidence="5 6">
    <name type="scientific">Methylomonas methanica (strain DSM 25384 / MC09)</name>
    <dbReference type="NCBI Taxonomy" id="857087"/>
    <lineage>
        <taxon>Bacteria</taxon>
        <taxon>Pseudomonadati</taxon>
        <taxon>Pseudomonadota</taxon>
        <taxon>Gammaproteobacteria</taxon>
        <taxon>Methylococcales</taxon>
        <taxon>Methylococcaceae</taxon>
        <taxon>Methylomonas</taxon>
    </lineage>
</organism>
<name>F9ZXV1_METMM</name>
<dbReference type="GO" id="GO:0010181">
    <property type="term" value="F:FMN binding"/>
    <property type="evidence" value="ECO:0007669"/>
    <property type="project" value="InterPro"/>
</dbReference>
<dbReference type="CDD" id="cd02933">
    <property type="entry name" value="OYE_like_FMN"/>
    <property type="match status" value="1"/>
</dbReference>
<reference evidence="6" key="3">
    <citation type="submission" date="2011-05" db="EMBL/GenBank/DDBJ databases">
        <title>Complete sequence of Methylomonas methanica MC09.</title>
        <authorList>
            <consortium name="US DOE Joint Genome Institute"/>
            <person name="Lucas S."/>
            <person name="Han J."/>
            <person name="Lapidus A."/>
            <person name="Cheng J.-F."/>
            <person name="Goodwin L."/>
            <person name="Pitluck S."/>
            <person name="Peters L."/>
            <person name="Mikhailova N."/>
            <person name="Teshima H."/>
            <person name="Han C."/>
            <person name="Tapia R."/>
            <person name="Land M."/>
            <person name="Hauser L."/>
            <person name="Kyrpides N."/>
            <person name="Ivanova N."/>
            <person name="Pagani I."/>
            <person name="Stein L."/>
            <person name="Woyke T."/>
        </authorList>
    </citation>
    <scope>NUCLEOTIDE SEQUENCE [LARGE SCALE GENOMIC DNA]</scope>
    <source>
        <strain evidence="6">MC09</strain>
    </source>
</reference>
<dbReference type="Proteomes" id="UP000008888">
    <property type="component" value="Chromosome"/>
</dbReference>
<dbReference type="InterPro" id="IPR045247">
    <property type="entry name" value="Oye-like"/>
</dbReference>
<dbReference type="STRING" id="857087.Metme_0078"/>
<comment type="similarity">
    <text evidence="2">Belongs to the NADH:flavin oxidoreductase/NADH oxidase family.</text>
</comment>
<dbReference type="GO" id="GO:0005829">
    <property type="term" value="C:cytosol"/>
    <property type="evidence" value="ECO:0007669"/>
    <property type="project" value="UniProtKB-ARBA"/>
</dbReference>
<dbReference type="HOGENOM" id="CLU_012153_0_0_6"/>
<keyword evidence="3" id="KW-0560">Oxidoreductase</keyword>
<dbReference type="PANTHER" id="PTHR22893">
    <property type="entry name" value="NADH OXIDOREDUCTASE-RELATED"/>
    <property type="match status" value="1"/>
</dbReference>
<keyword evidence="6" id="KW-1185">Reference proteome</keyword>
<evidence type="ECO:0000256" key="3">
    <source>
        <dbReference type="ARBA" id="ARBA00023002"/>
    </source>
</evidence>
<dbReference type="GO" id="GO:0016628">
    <property type="term" value="F:oxidoreductase activity, acting on the CH-CH group of donors, NAD or NADP as acceptor"/>
    <property type="evidence" value="ECO:0007669"/>
    <property type="project" value="UniProtKB-ARBA"/>
</dbReference>
<dbReference type="KEGG" id="mmt:Metme_0078"/>
<evidence type="ECO:0000313" key="5">
    <source>
        <dbReference type="EMBL" id="AEF98530.1"/>
    </source>
</evidence>
<feature type="domain" description="NADH:flavin oxidoreductase/NADH oxidase N-terminal" evidence="4">
    <location>
        <begin position="5"/>
        <end position="336"/>
    </location>
</feature>
<sequence>MSKALLSPYTLHDLELRNRVVLAPMTRSRAGKERLANAMMAEYYSQRASAGLIITEATTISEQANGWNESPGVYTDEMAQAWRQVTDAVHAKGGAIFLQLWHCGRASHCSFHGGEPAVAPSAIAINGDYIHTPNGKEAYETPRALETAEIPGIVEDYRRAAERAKHAGFDGVEIHAANGYLLDQFLQSKTNQRSDRYGGSTANRYRLLGEVIEAVCSVWPSQCIGVRLSPNGVFNDMGSSDYREQFSYVARQLDRLDLAYLHVMDGLAFGFHELGEPMGLAEFRQLFHGPLMGNCGYEQSCAEAAIASGNADLIAFGRPFISNPDLVERFARDAELNPLADMKDWYSPTGATGYIDFPCL</sequence>
<dbReference type="PANTHER" id="PTHR22893:SF91">
    <property type="entry name" value="NADPH DEHYDROGENASE 2-RELATED"/>
    <property type="match status" value="1"/>
</dbReference>